<dbReference type="Gene3D" id="3.40.140.10">
    <property type="entry name" value="Cytidine Deaminase, domain 2"/>
    <property type="match status" value="1"/>
</dbReference>
<evidence type="ECO:0000256" key="2">
    <source>
        <dbReference type="ARBA" id="ARBA00014871"/>
    </source>
</evidence>
<keyword evidence="3" id="KW-0539">Nucleus</keyword>
<dbReference type="SMART" id="SM00232">
    <property type="entry name" value="JAB_MPN"/>
    <property type="match status" value="1"/>
</dbReference>
<dbReference type="GO" id="GO:0008180">
    <property type="term" value="C:COP9 signalosome"/>
    <property type="evidence" value="ECO:0007669"/>
    <property type="project" value="UniProtKB-UniRule"/>
</dbReference>
<organism evidence="5 6">
    <name type="scientific">Parthenolecanium corni</name>
    <dbReference type="NCBI Taxonomy" id="536013"/>
    <lineage>
        <taxon>Eukaryota</taxon>
        <taxon>Metazoa</taxon>
        <taxon>Ecdysozoa</taxon>
        <taxon>Arthropoda</taxon>
        <taxon>Hexapoda</taxon>
        <taxon>Insecta</taxon>
        <taxon>Pterygota</taxon>
        <taxon>Neoptera</taxon>
        <taxon>Paraneoptera</taxon>
        <taxon>Hemiptera</taxon>
        <taxon>Sternorrhyncha</taxon>
        <taxon>Coccoidea</taxon>
        <taxon>Coccidae</taxon>
        <taxon>Parthenolecanium</taxon>
    </lineage>
</organism>
<dbReference type="PROSITE" id="PS50249">
    <property type="entry name" value="MPN"/>
    <property type="match status" value="1"/>
</dbReference>
<feature type="domain" description="MPN" evidence="4">
    <location>
        <begin position="26"/>
        <end position="160"/>
    </location>
</feature>
<reference evidence="5 6" key="1">
    <citation type="submission" date="2024-03" db="EMBL/GenBank/DDBJ databases">
        <title>Adaptation during the transition from Ophiocordyceps entomopathogen to insect associate is accompanied by gene loss and intensified selection.</title>
        <authorList>
            <person name="Ward C.M."/>
            <person name="Onetto C.A."/>
            <person name="Borneman A.R."/>
        </authorList>
    </citation>
    <scope>NUCLEOTIDE SEQUENCE [LARGE SCALE GENOMIC DNA]</scope>
    <source>
        <strain evidence="5">AWRI1</strain>
        <tissue evidence="5">Single Adult Female</tissue>
    </source>
</reference>
<dbReference type="InterPro" id="IPR000555">
    <property type="entry name" value="JAMM/MPN+_dom"/>
</dbReference>
<accession>A0AAN9TSH8</accession>
<comment type="subcellular location">
    <subcellularLocation>
        <location evidence="3">Cytoplasm</location>
    </subcellularLocation>
    <subcellularLocation>
        <location evidence="3">Nucleus</location>
    </subcellularLocation>
</comment>
<dbReference type="PANTHER" id="PTHR10540:SF8">
    <property type="entry name" value="COP9 SIGNALOSOME COMPLEX SUBUNIT 6"/>
    <property type="match status" value="1"/>
</dbReference>
<dbReference type="GO" id="GO:0008237">
    <property type="term" value="F:metallopeptidase activity"/>
    <property type="evidence" value="ECO:0007669"/>
    <property type="project" value="InterPro"/>
</dbReference>
<sequence>MEAEHMEVDESPNRFMAPGGVPSVTVSLHPLVIMNISEHWTRVRAQEGRAKQVVGALIGKQSGRKLEIMNSFELLLAKVDNDMIIDKAYYTTKEEQFKQVFCDMDFLGWYTTGSDNPNESDVKNHKQACTINESPILLKLNPNGGHTDLPVTLYETVTDLVNNEPTMLFVEVPYTLATEEAERIGVDHVARMASNETGESSLVAEHLTAQYNAIKMLHTRVKMVLDYVKAVKNKELPLNHEILRELYSLTHRLPVMQSPKFNAEFYTQCNDVALITYLGSITKCCNNMNQFVNKFNILHDRQSLGRKVRGLFF</sequence>
<gene>
    <name evidence="5" type="ORF">V9T40_009527</name>
</gene>
<evidence type="ECO:0000259" key="4">
    <source>
        <dbReference type="PROSITE" id="PS50249"/>
    </source>
</evidence>
<dbReference type="Proteomes" id="UP001367676">
    <property type="component" value="Unassembled WGS sequence"/>
</dbReference>
<comment type="similarity">
    <text evidence="1 3">Belongs to the peptidase M67A family. CSN6 subfamily.</text>
</comment>
<dbReference type="AlphaFoldDB" id="A0AAN9TSH8"/>
<comment type="function">
    <text evidence="3">Component of the COP9 signalosome complex (CSN), a complex involved in various cellular and developmental processes.</text>
</comment>
<dbReference type="PANTHER" id="PTHR10540">
    <property type="entry name" value="EUKARYOTIC TRANSLATION INITIATION FACTOR 3 SUBUNIT F-RELATED"/>
    <property type="match status" value="1"/>
</dbReference>
<proteinExistence type="inferred from homology"/>
<dbReference type="EMBL" id="JBBCAQ010000010">
    <property type="protein sequence ID" value="KAK7602086.1"/>
    <property type="molecule type" value="Genomic_DNA"/>
</dbReference>
<protein>
    <recommendedName>
        <fullName evidence="2 3">COP9 signalosome complex subunit 6</fullName>
    </recommendedName>
</protein>
<dbReference type="InterPro" id="IPR037518">
    <property type="entry name" value="MPN"/>
</dbReference>
<dbReference type="InterPro" id="IPR033859">
    <property type="entry name" value="MPN_CSN6"/>
</dbReference>
<dbReference type="GO" id="GO:0000338">
    <property type="term" value="P:protein deneddylation"/>
    <property type="evidence" value="ECO:0007669"/>
    <property type="project" value="InterPro"/>
</dbReference>
<dbReference type="GO" id="GO:0005737">
    <property type="term" value="C:cytoplasm"/>
    <property type="evidence" value="ECO:0007669"/>
    <property type="project" value="UniProtKB-SubCell"/>
</dbReference>
<evidence type="ECO:0000313" key="6">
    <source>
        <dbReference type="Proteomes" id="UP001367676"/>
    </source>
</evidence>
<evidence type="ECO:0000313" key="5">
    <source>
        <dbReference type="EMBL" id="KAK7602086.1"/>
    </source>
</evidence>
<keyword evidence="6" id="KW-1185">Reference proteome</keyword>
<name>A0AAN9TSH8_9HEMI</name>
<evidence type="ECO:0000256" key="1">
    <source>
        <dbReference type="ARBA" id="ARBA00010893"/>
    </source>
</evidence>
<evidence type="ECO:0000256" key="3">
    <source>
        <dbReference type="RuleBase" id="RU367006"/>
    </source>
</evidence>
<dbReference type="Pfam" id="PF13012">
    <property type="entry name" value="MitMem_reg"/>
    <property type="match status" value="1"/>
</dbReference>
<dbReference type="Pfam" id="PF01398">
    <property type="entry name" value="JAB"/>
    <property type="match status" value="1"/>
</dbReference>
<keyword evidence="3" id="KW-0963">Cytoplasm</keyword>
<dbReference type="FunFam" id="3.40.140.10:FF:000075">
    <property type="entry name" value="COP9 signalosome complex subunit 6"/>
    <property type="match status" value="1"/>
</dbReference>
<dbReference type="InterPro" id="IPR024969">
    <property type="entry name" value="EIF3F/CSN6-like_C"/>
</dbReference>
<dbReference type="CDD" id="cd08063">
    <property type="entry name" value="MPN_CSN6"/>
    <property type="match status" value="1"/>
</dbReference>
<comment type="caution">
    <text evidence="5">The sequence shown here is derived from an EMBL/GenBank/DDBJ whole genome shotgun (WGS) entry which is preliminary data.</text>
</comment>
<keyword evidence="3" id="KW-0736">Signalosome</keyword>